<name>W9YA79_9EURO</name>
<sequence>MSSTGTSVSTTTSVKPRAKAPSLLACIPCRKSHLKCDGQRPLCSRCADRKGGCFWVDSRRGYREFRRSQGFTDERREGQLTADEILPEPQSQSQSIATPAQNGTRGWEEADTSRMRAAITYQELFAADSALITDPFGYQNAPLDNLIPTSSPSNKSDSTMSITRDPNLALVDPAEVQSHELIELFYKHFYPAHPFIVPRKMYLESPSSIPPPLRAVIRYVASHFLPHANRVALANAAKIILSDDVPDDGYKVQGLLLYAFVCYARFDGDSGAAGLEKAVETAIRIGMNRASFAIQYGENNPTLQESWRRTWWMLLIIEGLIAVIGGQQQPFRTYSTPTDVPLPGPEEDYDELRTSSQPRSLADLRNRAFSEETYEFSSFDYAIEASYILGSVLNLAADTFAVTDPQVEAIDASISNFFLSLPLEQREVIRHDGTVDECLVVAHIIINWAALGLHRPRSTLTFIRNHYRTTCTKPEAAGLPALTYASHTAKALRAANNITNLASIQRPLSDCTPVLMCALTAAATVHLPAYAIVERADQAMAIKERLQLIVSALGSFGQFWPRAIVARGQVAKFAREVLTKPNIFVDSSSSAMVPQLESDAGPQLAYQLPFNNDVWVDHVLHPEQNADGQLACPSLGSLYVAPAQAQGV</sequence>
<keyword evidence="2" id="KW-0805">Transcription regulation</keyword>
<dbReference type="PROSITE" id="PS00463">
    <property type="entry name" value="ZN2_CY6_FUNGAL_1"/>
    <property type="match status" value="1"/>
</dbReference>
<evidence type="ECO:0000256" key="4">
    <source>
        <dbReference type="ARBA" id="ARBA00023163"/>
    </source>
</evidence>
<dbReference type="InterPro" id="IPR007219">
    <property type="entry name" value="XnlR_reg_dom"/>
</dbReference>
<dbReference type="InterPro" id="IPR036864">
    <property type="entry name" value="Zn2-C6_fun-type_DNA-bd_sf"/>
</dbReference>
<evidence type="ECO:0000256" key="3">
    <source>
        <dbReference type="ARBA" id="ARBA00023125"/>
    </source>
</evidence>
<comment type="caution">
    <text evidence="8">The sequence shown here is derived from an EMBL/GenBank/DDBJ whole genome shotgun (WGS) entry which is preliminary data.</text>
</comment>
<dbReference type="PROSITE" id="PS50048">
    <property type="entry name" value="ZN2_CY6_FUNGAL_2"/>
    <property type="match status" value="1"/>
</dbReference>
<feature type="domain" description="Zn(2)-C6 fungal-type" evidence="7">
    <location>
        <begin position="25"/>
        <end position="55"/>
    </location>
</feature>
<keyword evidence="3" id="KW-0238">DNA-binding</keyword>
<keyword evidence="4" id="KW-0804">Transcription</keyword>
<evidence type="ECO:0000256" key="1">
    <source>
        <dbReference type="ARBA" id="ARBA00022723"/>
    </source>
</evidence>
<dbReference type="STRING" id="1182542.W9YA79"/>
<dbReference type="Pfam" id="PF00172">
    <property type="entry name" value="Zn_clus"/>
    <property type="match status" value="1"/>
</dbReference>
<dbReference type="RefSeq" id="XP_007730790.1">
    <property type="nucleotide sequence ID" value="XM_007732600.1"/>
</dbReference>
<evidence type="ECO:0000259" key="7">
    <source>
        <dbReference type="PROSITE" id="PS50048"/>
    </source>
</evidence>
<dbReference type="InterPro" id="IPR001138">
    <property type="entry name" value="Zn2Cys6_DnaBD"/>
</dbReference>
<dbReference type="EMBL" id="AMGY01000002">
    <property type="protein sequence ID" value="EXJ89393.1"/>
    <property type="molecule type" value="Genomic_DNA"/>
</dbReference>
<dbReference type="GeneID" id="19166590"/>
<dbReference type="OrthoDB" id="2399539at2759"/>
<keyword evidence="5" id="KW-0539">Nucleus</keyword>
<dbReference type="SMART" id="SM00066">
    <property type="entry name" value="GAL4"/>
    <property type="match status" value="1"/>
</dbReference>
<protein>
    <recommendedName>
        <fullName evidence="7">Zn(2)-C6 fungal-type domain-containing protein</fullName>
    </recommendedName>
</protein>
<dbReference type="CDD" id="cd00067">
    <property type="entry name" value="GAL4"/>
    <property type="match status" value="1"/>
</dbReference>
<feature type="compositionally biased region" description="Polar residues" evidence="6">
    <location>
        <begin position="89"/>
        <end position="104"/>
    </location>
</feature>
<organism evidence="8 9">
    <name type="scientific">Capronia epimyces CBS 606.96</name>
    <dbReference type="NCBI Taxonomy" id="1182542"/>
    <lineage>
        <taxon>Eukaryota</taxon>
        <taxon>Fungi</taxon>
        <taxon>Dikarya</taxon>
        <taxon>Ascomycota</taxon>
        <taxon>Pezizomycotina</taxon>
        <taxon>Eurotiomycetes</taxon>
        <taxon>Chaetothyriomycetidae</taxon>
        <taxon>Chaetothyriales</taxon>
        <taxon>Herpotrichiellaceae</taxon>
        <taxon>Capronia</taxon>
    </lineage>
</organism>
<dbReference type="HOGENOM" id="CLU_015502_2_0_1"/>
<feature type="region of interest" description="Disordered" evidence="6">
    <location>
        <begin position="85"/>
        <end position="110"/>
    </location>
</feature>
<evidence type="ECO:0000313" key="9">
    <source>
        <dbReference type="Proteomes" id="UP000019478"/>
    </source>
</evidence>
<gene>
    <name evidence="8" type="ORF">A1O3_02460</name>
</gene>
<dbReference type="SUPFAM" id="SSF57701">
    <property type="entry name" value="Zn2/Cys6 DNA-binding domain"/>
    <property type="match status" value="1"/>
</dbReference>
<keyword evidence="9" id="KW-1185">Reference proteome</keyword>
<dbReference type="Proteomes" id="UP000019478">
    <property type="component" value="Unassembled WGS sequence"/>
</dbReference>
<reference evidence="8 9" key="1">
    <citation type="submission" date="2013-03" db="EMBL/GenBank/DDBJ databases">
        <title>The Genome Sequence of Capronia epimyces CBS 606.96.</title>
        <authorList>
            <consortium name="The Broad Institute Genomics Platform"/>
            <person name="Cuomo C."/>
            <person name="de Hoog S."/>
            <person name="Gorbushina A."/>
            <person name="Walker B."/>
            <person name="Young S.K."/>
            <person name="Zeng Q."/>
            <person name="Gargeya S."/>
            <person name="Fitzgerald M."/>
            <person name="Haas B."/>
            <person name="Abouelleil A."/>
            <person name="Allen A.W."/>
            <person name="Alvarado L."/>
            <person name="Arachchi H.M."/>
            <person name="Berlin A.M."/>
            <person name="Chapman S.B."/>
            <person name="Gainer-Dewar J."/>
            <person name="Goldberg J."/>
            <person name="Griggs A."/>
            <person name="Gujja S."/>
            <person name="Hansen M."/>
            <person name="Howarth C."/>
            <person name="Imamovic A."/>
            <person name="Ireland A."/>
            <person name="Larimer J."/>
            <person name="McCowan C."/>
            <person name="Murphy C."/>
            <person name="Pearson M."/>
            <person name="Poon T.W."/>
            <person name="Priest M."/>
            <person name="Roberts A."/>
            <person name="Saif S."/>
            <person name="Shea T."/>
            <person name="Sisk P."/>
            <person name="Sykes S."/>
            <person name="Wortman J."/>
            <person name="Nusbaum C."/>
            <person name="Birren B."/>
        </authorList>
    </citation>
    <scope>NUCLEOTIDE SEQUENCE [LARGE SCALE GENOMIC DNA]</scope>
    <source>
        <strain evidence="8 9">CBS 606.96</strain>
    </source>
</reference>
<dbReference type="PANTHER" id="PTHR47431">
    <property type="entry name" value="ZN(II)2CYS6 TRANSCRIPTION FACTOR (EUROFUNG)-RELATED"/>
    <property type="match status" value="1"/>
</dbReference>
<dbReference type="CDD" id="cd12148">
    <property type="entry name" value="fungal_TF_MHR"/>
    <property type="match status" value="1"/>
</dbReference>
<evidence type="ECO:0000256" key="5">
    <source>
        <dbReference type="ARBA" id="ARBA00023242"/>
    </source>
</evidence>
<evidence type="ECO:0000313" key="8">
    <source>
        <dbReference type="EMBL" id="EXJ89393.1"/>
    </source>
</evidence>
<dbReference type="GO" id="GO:0003677">
    <property type="term" value="F:DNA binding"/>
    <property type="evidence" value="ECO:0007669"/>
    <property type="project" value="UniProtKB-KW"/>
</dbReference>
<dbReference type="Pfam" id="PF04082">
    <property type="entry name" value="Fungal_trans"/>
    <property type="match status" value="1"/>
</dbReference>
<evidence type="ECO:0000256" key="6">
    <source>
        <dbReference type="SAM" id="MobiDB-lite"/>
    </source>
</evidence>
<dbReference type="Gene3D" id="4.10.240.10">
    <property type="entry name" value="Zn(2)-C6 fungal-type DNA-binding domain"/>
    <property type="match status" value="1"/>
</dbReference>
<dbReference type="PANTHER" id="PTHR47431:SF1">
    <property type="entry name" value="ZN(II)2CYS6 TRANSCRIPTION FACTOR (EUROFUNG)"/>
    <property type="match status" value="1"/>
</dbReference>
<dbReference type="eggNOG" id="ENOG502QVKR">
    <property type="taxonomic scope" value="Eukaryota"/>
</dbReference>
<dbReference type="GO" id="GO:0006351">
    <property type="term" value="P:DNA-templated transcription"/>
    <property type="evidence" value="ECO:0007669"/>
    <property type="project" value="InterPro"/>
</dbReference>
<dbReference type="GO" id="GO:0008270">
    <property type="term" value="F:zinc ion binding"/>
    <property type="evidence" value="ECO:0007669"/>
    <property type="project" value="InterPro"/>
</dbReference>
<keyword evidence="1" id="KW-0479">Metal-binding</keyword>
<accession>W9YA79</accession>
<proteinExistence type="predicted"/>
<dbReference type="GO" id="GO:0000981">
    <property type="term" value="F:DNA-binding transcription factor activity, RNA polymerase II-specific"/>
    <property type="evidence" value="ECO:0007669"/>
    <property type="project" value="InterPro"/>
</dbReference>
<dbReference type="AlphaFoldDB" id="W9YA79"/>
<evidence type="ECO:0000256" key="2">
    <source>
        <dbReference type="ARBA" id="ARBA00023015"/>
    </source>
</evidence>